<dbReference type="SUPFAM" id="SSF48726">
    <property type="entry name" value="Immunoglobulin"/>
    <property type="match status" value="1"/>
</dbReference>
<name>A0AAJ6B7S0_9SPHI</name>
<dbReference type="InterPro" id="IPR044023">
    <property type="entry name" value="Ig_7"/>
</dbReference>
<sequence>MSIILRWLPLFLFIFLFNTSGSAQTTNTIDVDLTASPNITKTYNGYRRSGTDCGGSSCIVFNITLNPATDLVSFSSSKLASAFYTIDCGPQIPIGTPACISGKTQVRLSFCKNGNDVIDYTITASTAVSTSGDMTVRTGCSMPLSVIGIDPSSTVWTSVYPGAPGAYNSFLSCQSGCATTAFTAGSTAPPYIDYKVSGTVSTCPNQRSAIVRVYVVPGMQVSFNPGNTVICSGTATTLSTSVTGGNPPYNYSWTRDGAPLPNTTSSISATNVGTYVVTVSDNTNCASIPQSIVVSAAATPAAPTATSSTICSGSSAILSATAPGGTYQWYDAATNGNLLSNNANYTTPTLTSNKTYYVQTIMNGCTSQRTAVTVQVNPIPPAPTATGITICSGNAGVLTATAPGGNYEWYNAPSGGTLLGSNSTFTTPALTTTTTYYVQTTVNGCTSARTAITVTVNPTPVAPTASNAIICNGTSTTLTATAPGGNYEWFDVASGGIPLISSSTFTTPALTATTIYYVQTTVNGCPSARTPVTVTVNAIPVPPSVLGAAICSGTSTTLTATAPGGTYQWYSASIGGTFLGTGPTYTTPTLTGSTTYYVQTTVNGCTSTRTAVNVVVNPIPAAPTATGITICSGNAGVLTATAPGGNYEWYTAISGGTLLSSNDTFTTPALLATTTYYVQTTVNGCISPRNPVTVTVNPTPVAPTAINPTICSGTSTTLTATPPGGNYKWYDAPVAGSLLASNANYTTPILTTTTTYYVETTINNCTSARTAVTVTVPPLPAAPTVSEATICSGKATTLTATAPGGLYRWYTMAGVLLTSTPSYTTPVLTATTTYRVQAISPEGCPGPYTSVRVTVTPEEDAGFHYASGTFCKTGSNPTPTVVNPAGGTFSSAPAGLTMDSSTGKINLSTSAAGTYTITFSTNTTCIYTSSSEITITEAPDASFTYTSPYCQNQTGQALPDFPVGSSAGIFSSTAGLVFSNPTTGEIDLQLSTPGTYLITNTIAPFGSCPAASASFSLTINPTPKVTSPAAATICNNTAQNYIITSDVDGTAFTWGRTAVAGIDNLATTAQSRNIITETLVNSTAAPINVVYEIIPSLNGCNGPKFTYTLTVNPTPTVTSPASATICNNTAQDYQITGNVSGSTYTWSRAVVPGIDNPLVTAQTGDNITETLVNTTPAPVEVIYEITPSANGCTGPVFTYKVTVIPTAEITSAPMAEICNNTTQNYTITSNVSESTFTWSRAAVAGINNPAVVAQTSNSITEALVNNTSAPIDVLYKISASLNGCDEPVFTYKLTVNPTPIVTSASDAIICNNIAQNYPITSNVSNSTFKWSRAAVTGISNLAVTAQNSSTITETLENTTSAPIEVVYEILPIANQCDGPLFTYRVTVNPTPRVTSEPSSTSCNSSPQNYTISGDVNGTTFIWSRATVAGISNIAVNNQTGSISETLTNTTNAPVDVKYTIYPSANGCNGPAFTYTVTVNPTPKVTSPAAATICNNTAQNYIITSDVDGTAFTWGRTAVAGIDNLATTAQSGNIITETLVNSTAAPINVVYEIIPSLNGCNGPKFTYTLTVNPTPTVTSPASATICNNTAQDYQITGNVSGSTYTWSRAVVPGIDNPLVTAQTGDNITETLVNTTPAPVEVIYEITPSANGCTGPVFTYKVTVIPTAEITSAPMAEICNNTTQNYTITSNVSESTFTWSRAAVAGINNPAVVAQASNSITEALVNNTSAPIDVLYKISASLNGCDGPVFTYKLTVNPTPIVTSASDAIICNNIAQNYPITSNVSNSTFKWSRAAVTGISNLAVTAQNSSTITETLENTTSAPIEVVYEILPTANQCDGPLFTYRVTVNPTPRVTNEATSTICNNTLQNYTITGDVNGTAFTWSRAAVAGISNTAVNDQNDNTITESLMNTTSAPIVVIYEIIPSFDGCNGPMFTYEVTVNPTPIVSSAASTDICNNTAQNYTITSDVSGTTFTWSRAAVTGISNIAVNAQTGDNITEILVNTTSAPINVVYEITPSLNGCNGPMFTYTLTVNPTPTITSPISTTICNNTAQNYTITSDVSGTTFTWSRATVTGISNAAVNAQTGDNITETLVNTTSAPINVVYEITPSANGCNGPMFTYTLTVNPTPTVTSPATANICNNTAQNYTITSDVSGTTFTWSRAAVAGIDNLAAVPQSGNSITETLLNSTAAPINVVYEIIPSLNGCNGPIFTYTLTVNPTPTITSDPSITLCNNTAQNYTITSDVSGTTFTWSRATITGISNTAVNTQNGNSITETLMNTTSAPIVVTYEIIPSANNCSGPTFIYTVTVNPTPTVTSAASADICNNTAQNYTITSDVNGTTFIWSRATVTGISNTAVNAQNGDMITETLMNTTSAPINVVYEITPSANGCSGPIFTYTLTVNPTSTVTSATSANICNNTAQNYTITSDVSGTTFTWSRPTVTGISNTAVNAQNGSTITETLVNTTSAPIVVVYEITPSANGCNGPMFTYTLTVNPTPTVTSPATANICNNTAQNYQITGSVNGGTYTWSRAAVIGIDNPLANAQTTDNITETLVNTTSVPIVVTYEITPSANGCNGPMFTYTLTVNPTPTVTSPATANICNNTAQNYTITSDVSGTTFTWSRAAIIGIDNPMITAQLGNSITETLMNTTSAPISVVYEITPSLNGCNGPMVTYTLTVNPTPNVTSLTSATICNNTAQNYQITGSVNGSTYTWSRAVVPGIDNTLVTAQTGDNITETLVNTTSAPINVVYEITPSANGCSGPTFNYTVTVNPTPTVTSPSTANICNNTAQNYTIASDVSETTFTWSRATVTGISNTAVNAQNSNIITETLMNTTSAPINVVYEITPSANGCNGPMFTYTLAVNPTPTVTSPATANICNNTTQNYTITSDVSGTTFTWSRATVTGISNTAVNAQNGSTITETLVNTTSTPINVVYEITPSANGCNGPMFTYTLTVNPTPTVTSLASSTICNNTAQNYTITSDVSGTTFTWSRATVTGISNTAVNAQNGSTITETLVNTTSAPIVVAYEITPSANGCNGPMFTYTLTVNPTPTVTSPATANICNNTAQNYTITSDASGATFTWSRAAITGISNPMITAKLGNSITETLVNSTAASINVVYEIIPSLNGCNGPMFTYMLTVNPTPTVISPASTAICNNTAQNYTITSDVSGTTFTWSRATITGISNTAVNAQNSNTITETLMNTTSAPIVVTYEIIPAANGCSGTTFNYTVTVNPTPTVTSAAIANICNNTAQNYTITSDVSGTTFTWSRATVIGISNTAVNAQNGNTITETLVNTTSAPIVVAYEITPSANGCNGPMFTYTLTVNPTPTVTSPATANICNNTAQNYTISSDASGATFTWSRAAITGISNTAVNAQNGSTITETLVNTTNLPINVIYNIVPSINGCSGPSFTYTVKVNPTPTVTSPATANICNNTTQNYTITSNVANVTFTWSRAAVAGISNLTVSDQTESPITEALINTTLVPISVTYKIIPSAYGCNGEAFTYTLVVYPTSNITSATTSTICNNTAQNYLITSNVSGMTYTWSRATVVGINNAAVIAQNGNAITESLVNTTDLPILVSYDITPTINGCNGPIFRYTVTVNPTSRVINTPLSQTICSTSSSSAVLLQSNVTGTTFTWTATASTGITGFLASGTGDIPAQTLYNSLPSNGTITYTIKPSFAGCNGVAVNYVMTVLNQVPVTPLVTNNSPICVGNSLILSAQNVNGATYAWTGPDGFTSNLQNPIINNVTLNNEGVYSVKITVGQCSAPATTTVIVNKPAIVTSKNDQTVCANNSVIEIYGTVSGGSTTGIWTTSGSGIFPSGVNSLTGTYVPSDADKAAGDVVLTLTATNTNSCIPATSSFHLTITPVPIVSAGGNKAICRYERLVLRGQSTSPAVKWTSTGTGIFLPNNSSLNVTYVPSNNDKTIGSVDITLSSAENSNCILVSDKINVKIIPPPTVELGPDVYVFQGESKVLDPLNVTGDNLKYLWTPNIGLNDNTLKSPLFTGTKDTKYTLTVTGTTGCIAVDEFFVKVLKPIQIPNAFSPNGDGINDTWSIKNIDNYRGAIIKVFNRYGTKLFEANARDLDWDGTYKGSPLPVGVYYYILDLKEYGKPISGNITIIR</sequence>
<dbReference type="InterPro" id="IPR045828">
    <property type="entry name" value="PKD_Bacteroidetes"/>
</dbReference>
<dbReference type="Pfam" id="PF19406">
    <property type="entry name" value="PKD_5"/>
    <property type="match status" value="29"/>
</dbReference>
<keyword evidence="1" id="KW-0732">Signal</keyword>
<feature type="domain" description="Ig-like" evidence="2">
    <location>
        <begin position="217"/>
        <end position="295"/>
    </location>
</feature>
<evidence type="ECO:0000259" key="2">
    <source>
        <dbReference type="PROSITE" id="PS50835"/>
    </source>
</evidence>
<dbReference type="PROSITE" id="PS50835">
    <property type="entry name" value="IG_LIKE"/>
    <property type="match status" value="1"/>
</dbReference>
<dbReference type="SUPFAM" id="SSF49299">
    <property type="entry name" value="PKD domain"/>
    <property type="match status" value="1"/>
</dbReference>
<dbReference type="InterPro" id="IPR013783">
    <property type="entry name" value="Ig-like_fold"/>
</dbReference>
<organism evidence="3 4">
    <name type="scientific">Candidatus Pedobacter colombiensis</name>
    <dbReference type="NCBI Taxonomy" id="3121371"/>
    <lineage>
        <taxon>Bacteria</taxon>
        <taxon>Pseudomonadati</taxon>
        <taxon>Bacteroidota</taxon>
        <taxon>Sphingobacteriia</taxon>
        <taxon>Sphingobacteriales</taxon>
        <taxon>Sphingobacteriaceae</taxon>
        <taxon>Pedobacter</taxon>
    </lineage>
</organism>
<feature type="chain" id="PRO_5042573132" evidence="1">
    <location>
        <begin position="24"/>
        <end position="4114"/>
    </location>
</feature>
<dbReference type="InterPro" id="IPR036179">
    <property type="entry name" value="Ig-like_dom_sf"/>
</dbReference>
<dbReference type="NCBIfam" id="TIGR04131">
    <property type="entry name" value="Bac_Flav_CTERM"/>
    <property type="match status" value="1"/>
</dbReference>
<evidence type="ECO:0000256" key="1">
    <source>
        <dbReference type="SAM" id="SignalP"/>
    </source>
</evidence>
<gene>
    <name evidence="3" type="ORF">P0Y49_16355</name>
</gene>
<dbReference type="EMBL" id="CP119313">
    <property type="protein sequence ID" value="WEK18363.1"/>
    <property type="molecule type" value="Genomic_DNA"/>
</dbReference>
<dbReference type="InterPro" id="IPR035986">
    <property type="entry name" value="PKD_dom_sf"/>
</dbReference>
<dbReference type="InterPro" id="IPR026341">
    <property type="entry name" value="T9SS_type_B"/>
</dbReference>
<reference evidence="3" key="1">
    <citation type="submission" date="2023-03" db="EMBL/GenBank/DDBJ databases">
        <title>Andean soil-derived lignocellulolytic bacterial consortium as a source of novel taxa and putative plastic-active enzymes.</title>
        <authorList>
            <person name="Diaz-Garcia L."/>
            <person name="Chuvochina M."/>
            <person name="Feuerriegel G."/>
            <person name="Bunk B."/>
            <person name="Sproer C."/>
            <person name="Streit W.R."/>
            <person name="Rodriguez L.M."/>
            <person name="Overmann J."/>
            <person name="Jimenez D.J."/>
        </authorList>
    </citation>
    <scope>NUCLEOTIDE SEQUENCE</scope>
    <source>
        <strain evidence="3">MAG 3858</strain>
    </source>
</reference>
<dbReference type="Proteomes" id="UP001214530">
    <property type="component" value="Chromosome"/>
</dbReference>
<evidence type="ECO:0000313" key="3">
    <source>
        <dbReference type="EMBL" id="WEK18363.1"/>
    </source>
</evidence>
<proteinExistence type="predicted"/>
<feature type="signal peptide" evidence="1">
    <location>
        <begin position="1"/>
        <end position="23"/>
    </location>
</feature>
<dbReference type="Pfam" id="PF13585">
    <property type="entry name" value="CHU_C"/>
    <property type="match status" value="1"/>
</dbReference>
<protein>
    <submittedName>
        <fullName evidence="3">Gliding motility-associated C-terminal domain-containing protein</fullName>
    </submittedName>
</protein>
<accession>A0AAJ6B7S0</accession>
<dbReference type="Gene3D" id="2.60.40.10">
    <property type="entry name" value="Immunoglobulins"/>
    <property type="match status" value="2"/>
</dbReference>
<evidence type="ECO:0000313" key="4">
    <source>
        <dbReference type="Proteomes" id="UP001214530"/>
    </source>
</evidence>
<dbReference type="InterPro" id="IPR007110">
    <property type="entry name" value="Ig-like_dom"/>
</dbReference>
<dbReference type="Pfam" id="PF19081">
    <property type="entry name" value="Ig_7"/>
    <property type="match status" value="7"/>
</dbReference>